<evidence type="ECO:0000256" key="1">
    <source>
        <dbReference type="ARBA" id="ARBA00004123"/>
    </source>
</evidence>
<dbReference type="OrthoDB" id="365981at2759"/>
<evidence type="ECO:0000256" key="7">
    <source>
        <dbReference type="ARBA" id="ARBA00069657"/>
    </source>
</evidence>
<evidence type="ECO:0000259" key="8">
    <source>
        <dbReference type="Pfam" id="PF13191"/>
    </source>
</evidence>
<keyword evidence="5" id="KW-0067">ATP-binding</keyword>
<dbReference type="InterPro" id="IPR020796">
    <property type="entry name" value="ORC5"/>
</dbReference>
<evidence type="ECO:0000259" key="10">
    <source>
        <dbReference type="Pfam" id="PF21639"/>
    </source>
</evidence>
<accession>A0A7J7JD70</accession>
<dbReference type="InterPro" id="IPR048866">
    <property type="entry name" value="ORC5_lid"/>
</dbReference>
<keyword evidence="3" id="KW-0235">DNA replication</keyword>
<proteinExistence type="inferred from homology"/>
<feature type="domain" description="ORC5 lid" evidence="10">
    <location>
        <begin position="194"/>
        <end position="241"/>
    </location>
</feature>
<evidence type="ECO:0000256" key="2">
    <source>
        <dbReference type="ARBA" id="ARBA00006269"/>
    </source>
</evidence>
<dbReference type="Proteomes" id="UP000593567">
    <property type="component" value="Unassembled WGS sequence"/>
</dbReference>
<dbReference type="EMBL" id="VXIV02002656">
    <property type="protein sequence ID" value="KAF6023863.1"/>
    <property type="molecule type" value="Genomic_DNA"/>
</dbReference>
<dbReference type="PANTHER" id="PTHR12705:SF0">
    <property type="entry name" value="ORIGIN RECOGNITION COMPLEX SUBUNIT 5"/>
    <property type="match status" value="1"/>
</dbReference>
<keyword evidence="12" id="KW-1185">Reference proteome</keyword>
<comment type="subcellular location">
    <subcellularLocation>
        <location evidence="1">Nucleus</location>
    </subcellularLocation>
</comment>
<dbReference type="InterPro" id="IPR041664">
    <property type="entry name" value="AAA_16"/>
</dbReference>
<dbReference type="GO" id="GO:0005664">
    <property type="term" value="C:nuclear origin of replication recognition complex"/>
    <property type="evidence" value="ECO:0007669"/>
    <property type="project" value="TreeGrafter"/>
</dbReference>
<dbReference type="GO" id="GO:0005524">
    <property type="term" value="F:ATP binding"/>
    <property type="evidence" value="ECO:0007669"/>
    <property type="project" value="UniProtKB-KW"/>
</dbReference>
<dbReference type="SUPFAM" id="SSF52540">
    <property type="entry name" value="P-loop containing nucleoside triphosphate hydrolases"/>
    <property type="match status" value="1"/>
</dbReference>
<feature type="domain" description="Origin recognition complex subunit 5 C-terminal" evidence="9">
    <location>
        <begin position="292"/>
        <end position="421"/>
    </location>
</feature>
<evidence type="ECO:0000256" key="6">
    <source>
        <dbReference type="ARBA" id="ARBA00023242"/>
    </source>
</evidence>
<sequence>MDSHVQCRYHQCAMLKSIITKVNTVPSIFVHGHTASGKTLCIKRVLDQQELPHVLIHCAEFYTQKLIYEHILTQLNRTNQPAGKCEDMNSFVRLLHQTLKHERYTNTTAYLVFERAEKLRSLPANVLPALLRLKELSQSQVCVILESEIPWENFRQFPTGYREPITLHFSPYSKDDLIEILSSLVPDDTDKDFYTNYCHLIVNVFFTITRNLRELKYLANMNFKKYCEPVNTGAVAATNHRALWKAIEPQLKTAINSIYLHEMSSSQWEKVQAEDEGAIKLTDCNLKQSVELPYFSKYLLIAAYLASYNPAKSDRKFFVKNCGRLRKQTLTKNPDKTSNQIIGPKQFQLDRLMAIFYSIVEGKVMPTTHLYTQISNLVSLQLLATVSGESQFDSPKYKCLATLEFIQSVSRTVEFQILHYLHDFN</sequence>
<gene>
    <name evidence="11" type="ORF">EB796_017825</name>
</gene>
<name>A0A7J7JD70_BUGNE</name>
<evidence type="ECO:0000256" key="5">
    <source>
        <dbReference type="ARBA" id="ARBA00022840"/>
    </source>
</evidence>
<dbReference type="FunFam" id="3.40.50.300:FF:000673">
    <property type="entry name" value="Origin recognition complex subunit 5"/>
    <property type="match status" value="1"/>
</dbReference>
<dbReference type="GO" id="GO:0003688">
    <property type="term" value="F:DNA replication origin binding"/>
    <property type="evidence" value="ECO:0007669"/>
    <property type="project" value="TreeGrafter"/>
</dbReference>
<dbReference type="Pfam" id="PF13191">
    <property type="entry name" value="AAA_16"/>
    <property type="match status" value="1"/>
</dbReference>
<dbReference type="Gene3D" id="3.40.50.300">
    <property type="entry name" value="P-loop containing nucleotide triphosphate hydrolases"/>
    <property type="match status" value="1"/>
</dbReference>
<organism evidence="11 12">
    <name type="scientific">Bugula neritina</name>
    <name type="common">Brown bryozoan</name>
    <name type="synonym">Sertularia neritina</name>
    <dbReference type="NCBI Taxonomy" id="10212"/>
    <lineage>
        <taxon>Eukaryota</taxon>
        <taxon>Metazoa</taxon>
        <taxon>Spiralia</taxon>
        <taxon>Lophotrochozoa</taxon>
        <taxon>Bryozoa</taxon>
        <taxon>Gymnolaemata</taxon>
        <taxon>Cheilostomatida</taxon>
        <taxon>Flustrina</taxon>
        <taxon>Buguloidea</taxon>
        <taxon>Bugulidae</taxon>
        <taxon>Bugula</taxon>
    </lineage>
</organism>
<keyword evidence="6" id="KW-0539">Nucleus</keyword>
<dbReference type="InterPro" id="IPR027417">
    <property type="entry name" value="P-loop_NTPase"/>
</dbReference>
<dbReference type="AlphaFoldDB" id="A0A7J7JD70"/>
<comment type="similarity">
    <text evidence="2">Belongs to the ORC5 family.</text>
</comment>
<dbReference type="PANTHER" id="PTHR12705">
    <property type="entry name" value="ORIGIN RECOGNITION COMPLEX SUBUNIT 5"/>
    <property type="match status" value="1"/>
</dbReference>
<feature type="domain" description="Orc1-like AAA ATPase" evidence="8">
    <location>
        <begin position="5"/>
        <end position="144"/>
    </location>
</feature>
<reference evidence="11" key="1">
    <citation type="submission" date="2020-06" db="EMBL/GenBank/DDBJ databases">
        <title>Draft genome of Bugula neritina, a colonial animal packing powerful symbionts and potential medicines.</title>
        <authorList>
            <person name="Rayko M."/>
        </authorList>
    </citation>
    <scope>NUCLEOTIDE SEQUENCE [LARGE SCALE GENOMIC DNA]</scope>
    <source>
        <strain evidence="11">Kwan_BN1</strain>
    </source>
</reference>
<dbReference type="Pfam" id="PF14630">
    <property type="entry name" value="ORC5_C"/>
    <property type="match status" value="1"/>
</dbReference>
<keyword evidence="4" id="KW-0547">Nucleotide-binding</keyword>
<protein>
    <recommendedName>
        <fullName evidence="7">Origin recognition complex subunit 5</fullName>
    </recommendedName>
</protein>
<comment type="caution">
    <text evidence="11">The sequence shown here is derived from an EMBL/GenBank/DDBJ whole genome shotgun (WGS) entry which is preliminary data.</text>
</comment>
<evidence type="ECO:0000256" key="3">
    <source>
        <dbReference type="ARBA" id="ARBA00022705"/>
    </source>
</evidence>
<evidence type="ECO:0000313" key="12">
    <source>
        <dbReference type="Proteomes" id="UP000593567"/>
    </source>
</evidence>
<dbReference type="Pfam" id="PF21639">
    <property type="entry name" value="ORC5_lid"/>
    <property type="match status" value="1"/>
</dbReference>
<evidence type="ECO:0000259" key="9">
    <source>
        <dbReference type="Pfam" id="PF14630"/>
    </source>
</evidence>
<evidence type="ECO:0000256" key="4">
    <source>
        <dbReference type="ARBA" id="ARBA00022741"/>
    </source>
</evidence>
<dbReference type="InterPro" id="IPR047088">
    <property type="entry name" value="ORC5_C"/>
</dbReference>
<evidence type="ECO:0000313" key="11">
    <source>
        <dbReference type="EMBL" id="KAF6023863.1"/>
    </source>
</evidence>
<dbReference type="GO" id="GO:0006270">
    <property type="term" value="P:DNA replication initiation"/>
    <property type="evidence" value="ECO:0007669"/>
    <property type="project" value="TreeGrafter"/>
</dbReference>